<dbReference type="RefSeq" id="WP_162088020.1">
    <property type="nucleotide sequence ID" value="NZ_CAJIMS010000001.1"/>
</dbReference>
<dbReference type="InterPro" id="IPR015943">
    <property type="entry name" value="WD40/YVTN_repeat-like_dom_sf"/>
</dbReference>
<protein>
    <recommendedName>
        <fullName evidence="3">Secretion system C-terminal sorting domain-containing protein</fullName>
    </recommendedName>
</protein>
<comment type="caution">
    <text evidence="4">The sequence shown here is derived from an EMBL/GenBank/DDBJ whole genome shotgun (WGS) entry which is preliminary data.</text>
</comment>
<feature type="signal peptide" evidence="2">
    <location>
        <begin position="1"/>
        <end position="19"/>
    </location>
</feature>
<feature type="chain" id="PRO_5040156728" description="Secretion system C-terminal sorting domain-containing protein" evidence="2">
    <location>
        <begin position="20"/>
        <end position="540"/>
    </location>
</feature>
<reference evidence="4" key="1">
    <citation type="submission" date="2020-12" db="EMBL/GenBank/DDBJ databases">
        <authorList>
            <person name="Rodrigo-Torres L."/>
            <person name="Arahal R. D."/>
            <person name="Lucena T."/>
        </authorList>
    </citation>
    <scope>NUCLEOTIDE SEQUENCE</scope>
    <source>
        <strain evidence="4">CECT 9390</strain>
    </source>
</reference>
<dbReference type="Proteomes" id="UP000662618">
    <property type="component" value="Unassembled WGS sequence"/>
</dbReference>
<dbReference type="PANTHER" id="PTHR42754">
    <property type="entry name" value="ENDOGLUCANASE"/>
    <property type="match status" value="1"/>
</dbReference>
<feature type="domain" description="Secretion system C-terminal sorting" evidence="3">
    <location>
        <begin position="459"/>
        <end position="538"/>
    </location>
</feature>
<dbReference type="Gene3D" id="2.130.10.10">
    <property type="entry name" value="YVTN repeat-like/Quinoprotein amine dehydrogenase"/>
    <property type="match status" value="1"/>
</dbReference>
<evidence type="ECO:0000313" key="4">
    <source>
        <dbReference type="EMBL" id="CAD7807297.1"/>
    </source>
</evidence>
<dbReference type="EMBL" id="CAJIMS010000001">
    <property type="protein sequence ID" value="CAD7807297.1"/>
    <property type="molecule type" value="Genomic_DNA"/>
</dbReference>
<dbReference type="Pfam" id="PF18962">
    <property type="entry name" value="Por_Secre_tail"/>
    <property type="match status" value="1"/>
</dbReference>
<proteinExistence type="predicted"/>
<accession>A0A9N8QUJ5</accession>
<evidence type="ECO:0000256" key="2">
    <source>
        <dbReference type="SAM" id="SignalP"/>
    </source>
</evidence>
<evidence type="ECO:0000313" key="5">
    <source>
        <dbReference type="Proteomes" id="UP000662618"/>
    </source>
</evidence>
<keyword evidence="5" id="KW-1185">Reference proteome</keyword>
<dbReference type="InterPro" id="IPR026444">
    <property type="entry name" value="Secre_tail"/>
</dbReference>
<dbReference type="PANTHER" id="PTHR42754:SF1">
    <property type="entry name" value="LIPOPROTEIN"/>
    <property type="match status" value="1"/>
</dbReference>
<gene>
    <name evidence="4" type="ORF">CHRY9390_01637</name>
</gene>
<dbReference type="AlphaFoldDB" id="A0A9N8QUJ5"/>
<name>A0A9N8QUJ5_9FLAO</name>
<evidence type="ECO:0000256" key="1">
    <source>
        <dbReference type="ARBA" id="ARBA00022729"/>
    </source>
</evidence>
<sequence length="540" mass="59563">MKKLYMSAILLCTAAVFSAQDVVWQKDIKSSTQDFLSQVTTTIDQQYLITGSSIQARPFDSAQGTQGPGTQGKQNNGYDFHLVKLNQQGEEVWEKYFSGKNHDFLSATVATQEGGFLLAGTSYSNAGLDKKDNSKGGSDIWLIRINEFGDEMWQKTLGSSSDEEAKAVIQTTDFGFFVAGNATLRQAQGTAKGYGSKDVIVSKLDKNGKELSQVILGGKGLDEVEKMIPTVDGGALLGVYSRSNVGGSKKTENFGEGDYYIIKLNNEGKVEWEKNFGGKGDDHLRTLAMTSTGFVVGGESRSERSGNKTVGIEEGTDVWLISLNDRGEELWQKSYNFKNRDVLMGMNVISGKPSTDNRQLSTKGILLGGYTQAEGRIEADDETFWMLYLDQNGNEQWRKHVKGESRKKEERLSDIRLNRDGSIILAGTSAEELGKENWKIVKLGDKQLDQLIEKQDIKIYPNPVSDYCYVEIGFPSTGSGADQGFEAEITIYDMGGRQLQSLKTKNKVTKINTQNLIQGAYLVVVKTNDNKTANAKIIKK</sequence>
<dbReference type="NCBIfam" id="TIGR04183">
    <property type="entry name" value="Por_Secre_tail"/>
    <property type="match status" value="1"/>
</dbReference>
<evidence type="ECO:0000259" key="3">
    <source>
        <dbReference type="Pfam" id="PF18962"/>
    </source>
</evidence>
<organism evidence="4 5">
    <name type="scientific">Chryseobacterium aquaeductus</name>
    <dbReference type="NCBI Taxonomy" id="2675056"/>
    <lineage>
        <taxon>Bacteria</taxon>
        <taxon>Pseudomonadati</taxon>
        <taxon>Bacteroidota</taxon>
        <taxon>Flavobacteriia</taxon>
        <taxon>Flavobacteriales</taxon>
        <taxon>Weeksellaceae</taxon>
        <taxon>Chryseobacterium group</taxon>
        <taxon>Chryseobacterium</taxon>
    </lineage>
</organism>
<keyword evidence="1 2" id="KW-0732">Signal</keyword>